<evidence type="ECO:0000256" key="2">
    <source>
        <dbReference type="SAM" id="SignalP"/>
    </source>
</evidence>
<proteinExistence type="predicted"/>
<organism evidence="4 5">
    <name type="scientific">Brumimicrobium salinarum</name>
    <dbReference type="NCBI Taxonomy" id="2058658"/>
    <lineage>
        <taxon>Bacteria</taxon>
        <taxon>Pseudomonadati</taxon>
        <taxon>Bacteroidota</taxon>
        <taxon>Flavobacteriia</taxon>
        <taxon>Flavobacteriales</taxon>
        <taxon>Crocinitomicaceae</taxon>
        <taxon>Brumimicrobium</taxon>
    </lineage>
</organism>
<evidence type="ECO:0000259" key="3">
    <source>
        <dbReference type="Pfam" id="PF18962"/>
    </source>
</evidence>
<dbReference type="InterPro" id="IPR026444">
    <property type="entry name" value="Secre_tail"/>
</dbReference>
<dbReference type="Gene3D" id="2.60.40.10">
    <property type="entry name" value="Immunoglobulins"/>
    <property type="match status" value="1"/>
</dbReference>
<reference evidence="4 5" key="1">
    <citation type="submission" date="2017-12" db="EMBL/GenBank/DDBJ databases">
        <title>The draft genome sequence of Brumimicrobium saltpan LHR20.</title>
        <authorList>
            <person name="Do Z.-J."/>
            <person name="Luo H.-R."/>
        </authorList>
    </citation>
    <scope>NUCLEOTIDE SEQUENCE [LARGE SCALE GENOMIC DNA]</scope>
    <source>
        <strain evidence="4 5">LHR20</strain>
    </source>
</reference>
<dbReference type="OrthoDB" id="602160at2"/>
<feature type="chain" id="PRO_5014159819" description="Secretion system C-terminal sorting domain-containing protein" evidence="2">
    <location>
        <begin position="22"/>
        <end position="352"/>
    </location>
</feature>
<evidence type="ECO:0000256" key="1">
    <source>
        <dbReference type="ARBA" id="ARBA00022729"/>
    </source>
</evidence>
<name>A0A2I0QZS3_9FLAO</name>
<dbReference type="AlphaFoldDB" id="A0A2I0QZS3"/>
<gene>
    <name evidence="4" type="ORF">CW751_13400</name>
</gene>
<dbReference type="NCBIfam" id="TIGR04183">
    <property type="entry name" value="Por_Secre_tail"/>
    <property type="match status" value="1"/>
</dbReference>
<dbReference type="Proteomes" id="UP000236654">
    <property type="component" value="Unassembled WGS sequence"/>
</dbReference>
<keyword evidence="5" id="KW-1185">Reference proteome</keyword>
<dbReference type="Pfam" id="PF18962">
    <property type="entry name" value="Por_Secre_tail"/>
    <property type="match status" value="1"/>
</dbReference>
<sequence>MKQIYFSALLMALSISGYSQTVTEQQTALVVKKTATWCNPCGTWGWDLFTDIWDQVGDETAILEMHNSSSSGLYSSDANAFYGLHEQESSTPVFYVNTINEVAYSSGGIYPSTTKTNVINAVNATNAQSPVVNSGFIHSISGTTIDISTKVKFFENTAGEYYLGVYITEDDVQANQSGISGTATHKRIMRASVTANIYGSLITNGAVSMGDEFTESFSFDLDASWNTDKIKIFTVIWKKNGSDYTYVNAHQTKGFLSNEKYSKEEINTKLYPNVSSGDQDIFLEVKGAMNEYVTIEVFNQVGKKINSVFNGKLDSNKDTFKINNSQSLSKGIYFVNITSGQRINKTLKMIVR</sequence>
<protein>
    <recommendedName>
        <fullName evidence="3">Secretion system C-terminal sorting domain-containing protein</fullName>
    </recommendedName>
</protein>
<dbReference type="EMBL" id="PJNI01000018">
    <property type="protein sequence ID" value="PKR79819.1"/>
    <property type="molecule type" value="Genomic_DNA"/>
</dbReference>
<keyword evidence="1 2" id="KW-0732">Signal</keyword>
<evidence type="ECO:0000313" key="5">
    <source>
        <dbReference type="Proteomes" id="UP000236654"/>
    </source>
</evidence>
<feature type="domain" description="Secretion system C-terminal sorting" evidence="3">
    <location>
        <begin position="270"/>
        <end position="348"/>
    </location>
</feature>
<evidence type="ECO:0000313" key="4">
    <source>
        <dbReference type="EMBL" id="PKR79819.1"/>
    </source>
</evidence>
<dbReference type="InterPro" id="IPR013783">
    <property type="entry name" value="Ig-like_fold"/>
</dbReference>
<accession>A0A2I0QZS3</accession>
<comment type="caution">
    <text evidence="4">The sequence shown here is derived from an EMBL/GenBank/DDBJ whole genome shotgun (WGS) entry which is preliminary data.</text>
</comment>
<dbReference type="RefSeq" id="WP_101335534.1">
    <property type="nucleotide sequence ID" value="NZ_PJNI01000018.1"/>
</dbReference>
<feature type="signal peptide" evidence="2">
    <location>
        <begin position="1"/>
        <end position="21"/>
    </location>
</feature>